<comment type="similarity">
    <text evidence="1">Belongs to the NXPE family.</text>
</comment>
<evidence type="ECO:0000259" key="2">
    <source>
        <dbReference type="Pfam" id="PF24536"/>
    </source>
</evidence>
<dbReference type="InterPro" id="IPR026845">
    <property type="entry name" value="NXPH/NXPE"/>
</dbReference>
<sequence length="523" mass="59987">MIVALAAKGLRGASLERLDCDIYSNATFILVPSTDGELEGSKETFQALCRSQTSHWEDDLAIREIFSYINQSISNTPFIWINKTTSGKMSRAIILNHKKKYYVGDDLIVQVDMFDYLGDKKTYGGDFLRARIYSKTLGAGASGRIEDFNNGSYNIHFTLSWEGSVSISIILIHPSEGVSLLWKARNMGYEHIQFTGKFLNNSQEIHRECGFYLDSKEEMCEYADKKHGEFFYCVKPPNVPCEALISLRSSNKPHSYLSSLKQLKDIQRKLTNCKRSEVMAKCRTGMSQPFPSGYFFKGVWHSLLCNLSSYEPLSQISMCLSGKLIYLMGDSTLRQWIEYFPKILKNLKFFDLHGSGWHKRYLALDMDNNILIQWKRHGHPFVTNSFYNIKEYSTTTNEIDQLSGDPYTIIVITLGQHFRAFPLTLFIRRVLNIKKAVERILIRSPDTKIIIKSENTREISAEPERFSDFHGYIQYNLVKDIFKGLNIGIVDAWDMTIASGSDKAHPSETIIRNEINMFLAYIC</sequence>
<dbReference type="InterPro" id="IPR057106">
    <property type="entry name" value="NXPE4_C"/>
</dbReference>
<dbReference type="Proteomes" id="UP000694569">
    <property type="component" value="Unplaced"/>
</dbReference>
<evidence type="ECO:0000313" key="3">
    <source>
        <dbReference type="Ensembl" id="ENSLLEP00000039103.1"/>
    </source>
</evidence>
<accession>A0A8C5QLM6</accession>
<dbReference type="Ensembl" id="ENSLLET00000040664.1">
    <property type="protein sequence ID" value="ENSLLEP00000039103.1"/>
    <property type="gene ID" value="ENSLLEG00000024794.1"/>
</dbReference>
<dbReference type="Pfam" id="PF24536">
    <property type="entry name" value="NXPE4_C"/>
    <property type="match status" value="1"/>
</dbReference>
<dbReference type="SUPFAM" id="SSF81296">
    <property type="entry name" value="E set domains"/>
    <property type="match status" value="1"/>
</dbReference>
<proteinExistence type="inferred from homology"/>
<protein>
    <recommendedName>
        <fullName evidence="2">NXPE C-terminal domain-containing protein</fullName>
    </recommendedName>
</protein>
<dbReference type="InterPro" id="IPR014756">
    <property type="entry name" value="Ig_E-set"/>
</dbReference>
<feature type="domain" description="NXPE C-terminal" evidence="2">
    <location>
        <begin position="300"/>
        <end position="523"/>
    </location>
</feature>
<keyword evidence="4" id="KW-1185">Reference proteome</keyword>
<organism evidence="3 4">
    <name type="scientific">Leptobrachium leishanense</name>
    <name type="common">Leishan spiny toad</name>
    <dbReference type="NCBI Taxonomy" id="445787"/>
    <lineage>
        <taxon>Eukaryota</taxon>
        <taxon>Metazoa</taxon>
        <taxon>Chordata</taxon>
        <taxon>Craniata</taxon>
        <taxon>Vertebrata</taxon>
        <taxon>Euteleostomi</taxon>
        <taxon>Amphibia</taxon>
        <taxon>Batrachia</taxon>
        <taxon>Anura</taxon>
        <taxon>Pelobatoidea</taxon>
        <taxon>Megophryidae</taxon>
        <taxon>Leptobrachium</taxon>
    </lineage>
</organism>
<dbReference type="Pfam" id="PF06312">
    <property type="entry name" value="Neurexophilin"/>
    <property type="match status" value="1"/>
</dbReference>
<dbReference type="GeneTree" id="ENSGT00950000182866"/>
<dbReference type="PANTHER" id="PTHR16165">
    <property type="entry name" value="NXPE FAMILY MEMBER"/>
    <property type="match status" value="1"/>
</dbReference>
<reference evidence="3" key="1">
    <citation type="submission" date="2025-08" db="UniProtKB">
        <authorList>
            <consortium name="Ensembl"/>
        </authorList>
    </citation>
    <scope>IDENTIFICATION</scope>
</reference>
<reference evidence="3" key="2">
    <citation type="submission" date="2025-09" db="UniProtKB">
        <authorList>
            <consortium name="Ensembl"/>
        </authorList>
    </citation>
    <scope>IDENTIFICATION</scope>
</reference>
<dbReference type="OrthoDB" id="2112051at2759"/>
<evidence type="ECO:0000313" key="4">
    <source>
        <dbReference type="Proteomes" id="UP000694569"/>
    </source>
</evidence>
<evidence type="ECO:0000256" key="1">
    <source>
        <dbReference type="ARBA" id="ARBA00005431"/>
    </source>
</evidence>
<name>A0A8C5QLM6_9ANUR</name>
<dbReference type="AlphaFoldDB" id="A0A8C5QLM6"/>
<dbReference type="PANTHER" id="PTHR16165:SF3">
    <property type="entry name" value="NXPE FAMILY MEMBER 1"/>
    <property type="match status" value="1"/>
</dbReference>